<protein>
    <recommendedName>
        <fullName evidence="6">Ig-like domain-containing protein</fullName>
    </recommendedName>
</protein>
<evidence type="ECO:0000259" key="6">
    <source>
        <dbReference type="PROSITE" id="PS50835"/>
    </source>
</evidence>
<proteinExistence type="predicted"/>
<dbReference type="Proteomes" id="UP000314980">
    <property type="component" value="Unassembled WGS sequence"/>
</dbReference>
<sequence length="276" mass="30980">VENQSSSALAVLFCLTLVTDMAVHLLSKVSVRAGDSITIPCLYDSKYRNHVKYLCKGYYWSSCSYTVKTNQPYSSGKFSISDDKTQRIFPVTVKDLMDKDTDYWCAVEINRGDDIRKYFHLSVTRGKPSLYVDHQEMTGFNGDSITISCKYTTAGEIKWCRLGRNCVTGSSGSIDGTTVSINSSVPNVFTVTMSGLTTQSSGWYLCVKGDFQMPVHVTVTEKPTTIDVRNPIISLSLLIFIAMVALFIWFMLRKHSKSVLFFNKSKSYHVILSIYS</sequence>
<comment type="subcellular location">
    <subcellularLocation>
        <location evidence="1">Membrane</location>
    </subcellularLocation>
</comment>
<feature type="domain" description="Ig-like" evidence="6">
    <location>
        <begin position="128"/>
        <end position="206"/>
    </location>
</feature>
<accession>A0A4W6DGK9</accession>
<keyword evidence="4" id="KW-1133">Transmembrane helix</keyword>
<dbReference type="InterPro" id="IPR050671">
    <property type="entry name" value="CD300_family_receptors"/>
</dbReference>
<dbReference type="PANTHER" id="PTHR11860">
    <property type="entry name" value="POLYMERIC-IMMUNOGLOBULIN RECEPTOR"/>
    <property type="match status" value="1"/>
</dbReference>
<reference evidence="8" key="1">
    <citation type="submission" date="2015-09" db="EMBL/GenBank/DDBJ databases">
        <authorList>
            <person name="Sai Rama Sridatta P."/>
        </authorList>
    </citation>
    <scope>NUCLEOTIDE SEQUENCE [LARGE SCALE GENOMIC DNA]</scope>
</reference>
<evidence type="ECO:0000256" key="1">
    <source>
        <dbReference type="ARBA" id="ARBA00004370"/>
    </source>
</evidence>
<evidence type="ECO:0000256" key="4">
    <source>
        <dbReference type="SAM" id="Phobius"/>
    </source>
</evidence>
<evidence type="ECO:0000256" key="5">
    <source>
        <dbReference type="SAM" id="SignalP"/>
    </source>
</evidence>
<organism evidence="7 8">
    <name type="scientific">Lates calcarifer</name>
    <name type="common">Barramundi</name>
    <name type="synonym">Holocentrus calcarifer</name>
    <dbReference type="NCBI Taxonomy" id="8187"/>
    <lineage>
        <taxon>Eukaryota</taxon>
        <taxon>Metazoa</taxon>
        <taxon>Chordata</taxon>
        <taxon>Craniata</taxon>
        <taxon>Vertebrata</taxon>
        <taxon>Euteleostomi</taxon>
        <taxon>Actinopterygii</taxon>
        <taxon>Neopterygii</taxon>
        <taxon>Teleostei</taxon>
        <taxon>Neoteleostei</taxon>
        <taxon>Acanthomorphata</taxon>
        <taxon>Carangaria</taxon>
        <taxon>Carangaria incertae sedis</taxon>
        <taxon>Centropomidae</taxon>
        <taxon>Lates</taxon>
    </lineage>
</organism>
<keyword evidence="8" id="KW-1185">Reference proteome</keyword>
<dbReference type="GO" id="GO:0005886">
    <property type="term" value="C:plasma membrane"/>
    <property type="evidence" value="ECO:0007669"/>
    <property type="project" value="TreeGrafter"/>
</dbReference>
<dbReference type="InterPro" id="IPR003599">
    <property type="entry name" value="Ig_sub"/>
</dbReference>
<evidence type="ECO:0000313" key="8">
    <source>
        <dbReference type="Proteomes" id="UP000314980"/>
    </source>
</evidence>
<feature type="transmembrane region" description="Helical" evidence="4">
    <location>
        <begin position="232"/>
        <end position="252"/>
    </location>
</feature>
<dbReference type="SMART" id="SM00409">
    <property type="entry name" value="IG"/>
    <property type="match status" value="2"/>
</dbReference>
<evidence type="ECO:0000313" key="7">
    <source>
        <dbReference type="Ensembl" id="ENSLCAP00010024062.1"/>
    </source>
</evidence>
<dbReference type="PANTHER" id="PTHR11860:SF118">
    <property type="entry name" value="CMRF35-LIKE MOLECULE 3-RELATED"/>
    <property type="match status" value="1"/>
</dbReference>
<feature type="signal peptide" evidence="5">
    <location>
        <begin position="1"/>
        <end position="22"/>
    </location>
</feature>
<dbReference type="GO" id="GO:0004888">
    <property type="term" value="F:transmembrane signaling receptor activity"/>
    <property type="evidence" value="ECO:0007669"/>
    <property type="project" value="TreeGrafter"/>
</dbReference>
<reference evidence="7" key="2">
    <citation type="submission" date="2025-08" db="UniProtKB">
        <authorList>
            <consortium name="Ensembl"/>
        </authorList>
    </citation>
    <scope>IDENTIFICATION</scope>
</reference>
<dbReference type="AlphaFoldDB" id="A0A4W6DGK9"/>
<keyword evidence="5" id="KW-0732">Signal</keyword>
<keyword evidence="2 4" id="KW-0812">Transmembrane</keyword>
<dbReference type="Gene3D" id="2.60.40.10">
    <property type="entry name" value="Immunoglobulins"/>
    <property type="match status" value="2"/>
</dbReference>
<dbReference type="PROSITE" id="PS50835">
    <property type="entry name" value="IG_LIKE"/>
    <property type="match status" value="1"/>
</dbReference>
<feature type="chain" id="PRO_5021338708" description="Ig-like domain-containing protein" evidence="5">
    <location>
        <begin position="23"/>
        <end position="276"/>
    </location>
</feature>
<dbReference type="GeneTree" id="ENSGT00950000182977"/>
<keyword evidence="3 4" id="KW-0472">Membrane</keyword>
<dbReference type="Ensembl" id="ENSLCAT00010024590.1">
    <property type="protein sequence ID" value="ENSLCAP00010024062.1"/>
    <property type="gene ID" value="ENSLCAG00010011287.1"/>
</dbReference>
<dbReference type="InterPro" id="IPR036179">
    <property type="entry name" value="Ig-like_dom_sf"/>
</dbReference>
<dbReference type="SUPFAM" id="SSF48726">
    <property type="entry name" value="Immunoglobulin"/>
    <property type="match status" value="2"/>
</dbReference>
<dbReference type="InterPro" id="IPR013783">
    <property type="entry name" value="Ig-like_fold"/>
</dbReference>
<evidence type="ECO:0000256" key="2">
    <source>
        <dbReference type="ARBA" id="ARBA00022692"/>
    </source>
</evidence>
<reference evidence="7" key="3">
    <citation type="submission" date="2025-09" db="UniProtKB">
        <authorList>
            <consortium name="Ensembl"/>
        </authorList>
    </citation>
    <scope>IDENTIFICATION</scope>
</reference>
<name>A0A4W6DGK9_LATCA</name>
<evidence type="ECO:0000256" key="3">
    <source>
        <dbReference type="ARBA" id="ARBA00023136"/>
    </source>
</evidence>
<dbReference type="InterPro" id="IPR007110">
    <property type="entry name" value="Ig-like_dom"/>
</dbReference>
<dbReference type="InParanoid" id="A0A4W6DGK9"/>